<keyword evidence="1" id="KW-0812">Transmembrane</keyword>
<feature type="transmembrane region" description="Helical" evidence="1">
    <location>
        <begin position="37"/>
        <end position="57"/>
    </location>
</feature>
<gene>
    <name evidence="3" type="ORF">AVJ23_18765</name>
</gene>
<evidence type="ECO:0000313" key="3">
    <source>
        <dbReference type="EMBL" id="KUF09294.1"/>
    </source>
</evidence>
<dbReference type="AlphaFoldDB" id="A0A0W7WFN9"/>
<comment type="caution">
    <text evidence="3">The sequence shown here is derived from an EMBL/GenBank/DDBJ whole genome shotgun (WGS) entry which is preliminary data.</text>
</comment>
<evidence type="ECO:0000256" key="2">
    <source>
        <dbReference type="SAM" id="SignalP"/>
    </source>
</evidence>
<accession>A0A0W7WFN9</accession>
<proteinExistence type="predicted"/>
<dbReference type="STRING" id="1685382.AVJ23_18765"/>
<evidence type="ECO:0008006" key="5">
    <source>
        <dbReference type="Google" id="ProtNLM"/>
    </source>
</evidence>
<feature type="signal peptide" evidence="2">
    <location>
        <begin position="1"/>
        <end position="21"/>
    </location>
</feature>
<dbReference type="EMBL" id="LPXO01000015">
    <property type="protein sequence ID" value="KUF09294.1"/>
    <property type="molecule type" value="Genomic_DNA"/>
</dbReference>
<feature type="chain" id="PRO_5006936266" description="Ferrochelatase" evidence="2">
    <location>
        <begin position="22"/>
        <end position="61"/>
    </location>
</feature>
<dbReference type="RefSeq" id="WP_058863760.1">
    <property type="nucleotide sequence ID" value="NZ_LPXO01000015.1"/>
</dbReference>
<sequence>MKRITAAALAATLFAATPALAQEAPSTNDPFVSTAGAGIPALAVIGGMAVVIAIASASGTD</sequence>
<protein>
    <recommendedName>
        <fullName evidence="5">Ferrochelatase</fullName>
    </recommendedName>
</protein>
<keyword evidence="1" id="KW-0472">Membrane</keyword>
<keyword evidence="2" id="KW-0732">Signal</keyword>
<name>A0A0W7WFN9_9RHOB</name>
<dbReference type="Proteomes" id="UP000054396">
    <property type="component" value="Unassembled WGS sequence"/>
</dbReference>
<keyword evidence="1" id="KW-1133">Transmembrane helix</keyword>
<evidence type="ECO:0000256" key="1">
    <source>
        <dbReference type="SAM" id="Phobius"/>
    </source>
</evidence>
<keyword evidence="4" id="KW-1185">Reference proteome</keyword>
<evidence type="ECO:0000313" key="4">
    <source>
        <dbReference type="Proteomes" id="UP000054396"/>
    </source>
</evidence>
<organism evidence="3 4">
    <name type="scientific">Pseudoponticoccus marisrubri</name>
    <dbReference type="NCBI Taxonomy" id="1685382"/>
    <lineage>
        <taxon>Bacteria</taxon>
        <taxon>Pseudomonadati</taxon>
        <taxon>Pseudomonadota</taxon>
        <taxon>Alphaproteobacteria</taxon>
        <taxon>Rhodobacterales</taxon>
        <taxon>Roseobacteraceae</taxon>
        <taxon>Pseudoponticoccus</taxon>
    </lineage>
</organism>
<reference evidence="3 4" key="1">
    <citation type="submission" date="2015-12" db="EMBL/GenBank/DDBJ databases">
        <authorList>
            <person name="Shamseldin A."/>
            <person name="Moawad H."/>
            <person name="Abd El-Rahim W.M."/>
            <person name="Sadowsky M.J."/>
        </authorList>
    </citation>
    <scope>NUCLEOTIDE SEQUENCE [LARGE SCALE GENOMIC DNA]</scope>
    <source>
        <strain evidence="3 4">SJ5A-1</strain>
    </source>
</reference>